<dbReference type="Proteomes" id="UP000185829">
    <property type="component" value="Unassembled WGS sequence"/>
</dbReference>
<dbReference type="RefSeq" id="WP_076371734.1">
    <property type="nucleotide sequence ID" value="NZ_FTMX01000009.1"/>
</dbReference>
<evidence type="ECO:0000313" key="3">
    <source>
        <dbReference type="Proteomes" id="UP000185829"/>
    </source>
</evidence>
<reference evidence="2 3" key="1">
    <citation type="submission" date="2017-01" db="EMBL/GenBank/DDBJ databases">
        <authorList>
            <person name="Varghese N."/>
            <person name="Submissions S."/>
        </authorList>
    </citation>
    <scope>NUCLEOTIDE SEQUENCE [LARGE SCALE GENOMIC DNA]</scope>
    <source>
        <strain evidence="2 3">RUG2-6</strain>
    </source>
</reference>
<name>A0A9X8RDM2_9BACI</name>
<gene>
    <name evidence="2" type="ORF">SAMN05878482_10967</name>
</gene>
<organism evidence="2 3">
    <name type="scientific">Peribacillus simplex</name>
    <dbReference type="NCBI Taxonomy" id="1478"/>
    <lineage>
        <taxon>Bacteria</taxon>
        <taxon>Bacillati</taxon>
        <taxon>Bacillota</taxon>
        <taxon>Bacilli</taxon>
        <taxon>Bacillales</taxon>
        <taxon>Bacillaceae</taxon>
        <taxon>Peribacillus</taxon>
    </lineage>
</organism>
<feature type="coiled-coil region" evidence="1">
    <location>
        <begin position="252"/>
        <end position="297"/>
    </location>
</feature>
<dbReference type="EMBL" id="FTMX01000009">
    <property type="protein sequence ID" value="SIS01731.1"/>
    <property type="molecule type" value="Genomic_DNA"/>
</dbReference>
<evidence type="ECO:0000313" key="2">
    <source>
        <dbReference type="EMBL" id="SIS01731.1"/>
    </source>
</evidence>
<keyword evidence="1" id="KW-0175">Coiled coil</keyword>
<protein>
    <submittedName>
        <fullName evidence="2">Uncharacterized protein</fullName>
    </submittedName>
</protein>
<evidence type="ECO:0000256" key="1">
    <source>
        <dbReference type="SAM" id="Coils"/>
    </source>
</evidence>
<proteinExistence type="predicted"/>
<dbReference type="AlphaFoldDB" id="A0A9X8RDM2"/>
<comment type="caution">
    <text evidence="2">The sequence shown here is derived from an EMBL/GenBank/DDBJ whole genome shotgun (WGS) entry which is preliminary data.</text>
</comment>
<accession>A0A9X8RDM2</accession>
<feature type="coiled-coil region" evidence="1">
    <location>
        <begin position="177"/>
        <end position="204"/>
    </location>
</feature>
<sequence length="300" mass="35242">MTNRVQANKDFITEALRDDALFTSLVLDKEYSAKLFKKDILELDPNAMYSTTDCSDKIFNIANSTLRYYVRMLEGYLEIYVEGRKKRLPFLTVFKLHMTLLSIERGETISDIQVKLSLKSIPQQNSGKAKGSKYNEDTLDQLFSEFDRRQNVMMRTFTLQNTINLIEVELLRRRTGIADRQRQIEVLEEKIKNHRLNRKMDRQAAIVLRKSLEQKKNTGFFSFFSKKSTEDTLNIESDILVDERDIKADHIEVEYIEEIDTIRQKISQMEEESLALEKRLKSETALLTNEREVLEQTMED</sequence>